<comment type="catalytic activity">
    <reaction evidence="1">
        <text>ATP + protein L-histidine = ADP + protein N-phospho-L-histidine.</text>
        <dbReference type="EC" id="2.7.13.3"/>
    </reaction>
</comment>
<name>F9Y438_KETVW</name>
<dbReference type="EC" id="2.7.13.3" evidence="2"/>
<dbReference type="InterPro" id="IPR036890">
    <property type="entry name" value="HATPase_C_sf"/>
</dbReference>
<keyword evidence="5" id="KW-1185">Reference proteome</keyword>
<sequence length="194" mass="20170">MQADLTALVTSRISHDLFNPLGAISNGVELLGLVAPSPELELIGDSVKSATARLQMLRLAFGAAGSGAVTARDWAATLAGVSAGGRGKYKHNSPTPVPRNEAKVLALLGLCCDASLPYGGEIVFSPHGNGGWSVQASGREVRFNAHLWGCVTGLAPREPVEPSHVQFLLVAAAVADLGRQINLVHTATTIDIVF</sequence>
<proteinExistence type="predicted"/>
<reference evidence="4 5" key="1">
    <citation type="journal article" date="2011" name="J. Bacteriol.">
        <title>Complete genome sequence of the industrial strain Ketogulonicigenium vulgare WSH-001.</title>
        <authorList>
            <person name="Liu L."/>
            <person name="Li Y."/>
            <person name="Zhang J."/>
            <person name="Zhou Z."/>
            <person name="Liu J."/>
            <person name="Li X."/>
            <person name="Zhou J."/>
            <person name="Du G."/>
            <person name="Wang L."/>
            <person name="Chen J."/>
        </authorList>
    </citation>
    <scope>NUCLEOTIDE SEQUENCE [LARGE SCALE GENOMIC DNA]</scope>
    <source>
        <strain evidence="4 5">WSH-001</strain>
    </source>
</reference>
<organism evidence="4 5">
    <name type="scientific">Ketogulonicigenium vulgare (strain WSH-001)</name>
    <dbReference type="NCBI Taxonomy" id="759362"/>
    <lineage>
        <taxon>Bacteria</taxon>
        <taxon>Pseudomonadati</taxon>
        <taxon>Pseudomonadota</taxon>
        <taxon>Alphaproteobacteria</taxon>
        <taxon>Rhodobacterales</taxon>
        <taxon>Roseobacteraceae</taxon>
        <taxon>Ketogulonicigenium</taxon>
    </lineage>
</organism>
<dbReference type="EMBL" id="CP002018">
    <property type="protein sequence ID" value="AEM40474.1"/>
    <property type="molecule type" value="Genomic_DNA"/>
</dbReference>
<dbReference type="RefSeq" id="WP_013383928.1">
    <property type="nucleotide sequence ID" value="NC_017384.1"/>
</dbReference>
<accession>F9Y438</accession>
<dbReference type="InterPro" id="IPR003661">
    <property type="entry name" value="HisK_dim/P_dom"/>
</dbReference>
<evidence type="ECO:0000313" key="5">
    <source>
        <dbReference type="Proteomes" id="UP000000692"/>
    </source>
</evidence>
<evidence type="ECO:0000259" key="3">
    <source>
        <dbReference type="Pfam" id="PF10090"/>
    </source>
</evidence>
<dbReference type="Gene3D" id="3.30.565.10">
    <property type="entry name" value="Histidine kinase-like ATPase, C-terminal domain"/>
    <property type="match status" value="1"/>
</dbReference>
<feature type="domain" description="Histidine phosphotransferase ChpT C-terminal" evidence="3">
    <location>
        <begin position="73"/>
        <end position="187"/>
    </location>
</feature>
<protein>
    <recommendedName>
        <fullName evidence="2">histidine kinase</fullName>
        <ecNumber evidence="2">2.7.13.3</ecNumber>
    </recommendedName>
</protein>
<dbReference type="Pfam" id="PF10090">
    <property type="entry name" value="HPTransfase"/>
    <property type="match status" value="1"/>
</dbReference>
<dbReference type="eggNOG" id="COG5385">
    <property type="taxonomic scope" value="Bacteria"/>
</dbReference>
<dbReference type="KEGG" id="kvl:KVU_0635"/>
<evidence type="ECO:0000256" key="2">
    <source>
        <dbReference type="ARBA" id="ARBA00012438"/>
    </source>
</evidence>
<dbReference type="CDD" id="cd00082">
    <property type="entry name" value="HisKA"/>
    <property type="match status" value="1"/>
</dbReference>
<dbReference type="Gene3D" id="1.10.287.130">
    <property type="match status" value="1"/>
</dbReference>
<dbReference type="AlphaFoldDB" id="F9Y438"/>
<dbReference type="InterPro" id="IPR018762">
    <property type="entry name" value="ChpT_C"/>
</dbReference>
<dbReference type="GO" id="GO:0000155">
    <property type="term" value="F:phosphorelay sensor kinase activity"/>
    <property type="evidence" value="ECO:0007669"/>
    <property type="project" value="InterPro"/>
</dbReference>
<gene>
    <name evidence="4" type="ordered locus">KVU_0635</name>
</gene>
<dbReference type="Proteomes" id="UP000000692">
    <property type="component" value="Chromosome"/>
</dbReference>
<dbReference type="HOGENOM" id="CLU_086320_1_0_5"/>
<dbReference type="OrthoDB" id="9803702at2"/>
<evidence type="ECO:0000313" key="4">
    <source>
        <dbReference type="EMBL" id="AEM40474.1"/>
    </source>
</evidence>
<evidence type="ECO:0000256" key="1">
    <source>
        <dbReference type="ARBA" id="ARBA00000085"/>
    </source>
</evidence>